<dbReference type="AlphaFoldDB" id="A0AAD8YQ62"/>
<evidence type="ECO:0008006" key="12">
    <source>
        <dbReference type="Google" id="ProtNLM"/>
    </source>
</evidence>
<comment type="caution">
    <text evidence="10">The sequence shown here is derived from an EMBL/GenBank/DDBJ whole genome shotgun (WGS) entry which is preliminary data.</text>
</comment>
<evidence type="ECO:0000256" key="9">
    <source>
        <dbReference type="RuleBase" id="RU000488"/>
    </source>
</evidence>
<gene>
    <name evidence="10" type="ORF">P4O66_003475</name>
</gene>
<feature type="repeat" description="Solcar" evidence="8">
    <location>
        <begin position="191"/>
        <end position="286"/>
    </location>
</feature>
<keyword evidence="7 8" id="KW-0472">Membrane</keyword>
<comment type="subcellular location">
    <subcellularLocation>
        <location evidence="1">Membrane</location>
        <topology evidence="1">Multi-pass membrane protein</topology>
    </subcellularLocation>
</comment>
<keyword evidence="4 8" id="KW-0812">Transmembrane</keyword>
<evidence type="ECO:0000313" key="10">
    <source>
        <dbReference type="EMBL" id="KAK1784807.1"/>
    </source>
</evidence>
<dbReference type="SUPFAM" id="SSF103506">
    <property type="entry name" value="Mitochondrial carrier"/>
    <property type="match status" value="1"/>
</dbReference>
<evidence type="ECO:0000256" key="2">
    <source>
        <dbReference type="ARBA" id="ARBA00006375"/>
    </source>
</evidence>
<dbReference type="Gene3D" id="1.50.40.10">
    <property type="entry name" value="Mitochondrial carrier domain"/>
    <property type="match status" value="1"/>
</dbReference>
<evidence type="ECO:0000256" key="7">
    <source>
        <dbReference type="ARBA" id="ARBA00023136"/>
    </source>
</evidence>
<evidence type="ECO:0000256" key="5">
    <source>
        <dbReference type="ARBA" id="ARBA00022737"/>
    </source>
</evidence>
<evidence type="ECO:0000256" key="1">
    <source>
        <dbReference type="ARBA" id="ARBA00004141"/>
    </source>
</evidence>
<dbReference type="GO" id="GO:0015217">
    <property type="term" value="F:ADP transmembrane transporter activity"/>
    <property type="evidence" value="ECO:0007669"/>
    <property type="project" value="TreeGrafter"/>
</dbReference>
<dbReference type="GO" id="GO:0051724">
    <property type="term" value="F:NAD transmembrane transporter activity"/>
    <property type="evidence" value="ECO:0007669"/>
    <property type="project" value="TreeGrafter"/>
</dbReference>
<dbReference type="InterPro" id="IPR023395">
    <property type="entry name" value="MCP_dom_sf"/>
</dbReference>
<dbReference type="GO" id="GO:0044610">
    <property type="term" value="F:FMN transmembrane transporter activity"/>
    <property type="evidence" value="ECO:0007669"/>
    <property type="project" value="TreeGrafter"/>
</dbReference>
<evidence type="ECO:0000256" key="3">
    <source>
        <dbReference type="ARBA" id="ARBA00022448"/>
    </source>
</evidence>
<protein>
    <recommendedName>
        <fullName evidence="12">Solute carrier family 25 member 17</fullName>
    </recommendedName>
</protein>
<keyword evidence="3 9" id="KW-0813">Transport</keyword>
<dbReference type="EMBL" id="JAROKS010000026">
    <property type="protein sequence ID" value="KAK1784807.1"/>
    <property type="molecule type" value="Genomic_DNA"/>
</dbReference>
<organism evidence="10 11">
    <name type="scientific">Electrophorus voltai</name>
    <dbReference type="NCBI Taxonomy" id="2609070"/>
    <lineage>
        <taxon>Eukaryota</taxon>
        <taxon>Metazoa</taxon>
        <taxon>Chordata</taxon>
        <taxon>Craniata</taxon>
        <taxon>Vertebrata</taxon>
        <taxon>Euteleostomi</taxon>
        <taxon>Actinopterygii</taxon>
        <taxon>Neopterygii</taxon>
        <taxon>Teleostei</taxon>
        <taxon>Ostariophysi</taxon>
        <taxon>Gymnotiformes</taxon>
        <taxon>Gymnotoidei</taxon>
        <taxon>Gymnotidae</taxon>
        <taxon>Electrophorus</taxon>
    </lineage>
</organism>
<comment type="similarity">
    <text evidence="2 9">Belongs to the mitochondrial carrier (TC 2.A.29) family.</text>
</comment>
<accession>A0AAD8YQ62</accession>
<dbReference type="PANTHER" id="PTHR45939">
    <property type="entry name" value="PEROXISOMAL MEMBRANE PROTEIN PMP34-RELATED"/>
    <property type="match status" value="1"/>
</dbReference>
<dbReference type="GO" id="GO:0015228">
    <property type="term" value="F:coenzyme A transmembrane transporter activity"/>
    <property type="evidence" value="ECO:0007669"/>
    <property type="project" value="TreeGrafter"/>
</dbReference>
<reference evidence="10" key="1">
    <citation type="submission" date="2023-03" db="EMBL/GenBank/DDBJ databases">
        <title>Electrophorus voltai genome.</title>
        <authorList>
            <person name="Bian C."/>
        </authorList>
    </citation>
    <scope>NUCLEOTIDE SEQUENCE</scope>
    <source>
        <strain evidence="10">CB-2022</strain>
        <tissue evidence="10">Muscle</tissue>
    </source>
</reference>
<dbReference type="GO" id="GO:0015230">
    <property type="term" value="F:FAD transmembrane transporter activity"/>
    <property type="evidence" value="ECO:0007669"/>
    <property type="project" value="TreeGrafter"/>
</dbReference>
<keyword evidence="5" id="KW-0677">Repeat</keyword>
<evidence type="ECO:0000313" key="11">
    <source>
        <dbReference type="Proteomes" id="UP001239994"/>
    </source>
</evidence>
<name>A0AAD8YQ62_9TELE</name>
<evidence type="ECO:0000256" key="4">
    <source>
        <dbReference type="ARBA" id="ARBA00022692"/>
    </source>
</evidence>
<dbReference type="GO" id="GO:0005778">
    <property type="term" value="C:peroxisomal membrane"/>
    <property type="evidence" value="ECO:0007669"/>
    <property type="project" value="TreeGrafter"/>
</dbReference>
<dbReference type="InterPro" id="IPR018108">
    <property type="entry name" value="MCP_transmembrane"/>
</dbReference>
<evidence type="ECO:0000256" key="8">
    <source>
        <dbReference type="PROSITE-ProRule" id="PRU00282"/>
    </source>
</evidence>
<sequence length="300" mass="33899">MPDDVIVIVPVSDKALRKFIRCSSRGFMFFKNMKSCKQVVKLMEKIKTLVAINGRKYCTTVLYLHSERKGSMTAMTVFFPLDTARLRLQVDEQRKARSTPAVLAEIVKEEGLLAPYRGWFPVICSLCCSNFVYFYCFHSLKATWLRGQRSTPGKDLIIGIVAVPRQMQHWEFVGYRSPATLLHCPLCILQLSSAEAFLIGAVAKAVATTVTYPLQTVQSILRFGQHRQPTEQSKLLNSLRSVTYLLINRVRRSGVQGLFKGLEAKLLQTVLTAALMFLLYEKITAATFRAMGVKQRVPSH</sequence>
<dbReference type="GO" id="GO:0005347">
    <property type="term" value="F:ATP transmembrane transporter activity"/>
    <property type="evidence" value="ECO:0007669"/>
    <property type="project" value="TreeGrafter"/>
</dbReference>
<dbReference type="Pfam" id="PF00153">
    <property type="entry name" value="Mito_carr"/>
    <property type="match status" value="2"/>
</dbReference>
<dbReference type="GO" id="GO:0080122">
    <property type="term" value="F:AMP transmembrane transporter activity"/>
    <property type="evidence" value="ECO:0007669"/>
    <property type="project" value="TreeGrafter"/>
</dbReference>
<dbReference type="Proteomes" id="UP001239994">
    <property type="component" value="Unassembled WGS sequence"/>
</dbReference>
<feature type="repeat" description="Solcar" evidence="8">
    <location>
        <begin position="58"/>
        <end position="143"/>
    </location>
</feature>
<dbReference type="PANTHER" id="PTHR45939:SF4">
    <property type="entry name" value="PEROXISOMAL MEMBRANE PROTEIN PMP34"/>
    <property type="match status" value="1"/>
</dbReference>
<dbReference type="InterPro" id="IPR052217">
    <property type="entry name" value="Mito/Peroxisomal_Carrier"/>
</dbReference>
<keyword evidence="11" id="KW-1185">Reference proteome</keyword>
<keyword evidence="6" id="KW-1133">Transmembrane helix</keyword>
<evidence type="ECO:0000256" key="6">
    <source>
        <dbReference type="ARBA" id="ARBA00022989"/>
    </source>
</evidence>
<proteinExistence type="inferred from homology"/>
<dbReference type="PROSITE" id="PS50920">
    <property type="entry name" value="SOLCAR"/>
    <property type="match status" value="2"/>
</dbReference>